<sequence>MIIKYSIIIFVNLVCYLLINKVFKASNDERETTGKVLLILSIVYIVVDILFNASK</sequence>
<protein>
    <recommendedName>
        <fullName evidence="4">Immunity protein</fullName>
    </recommendedName>
</protein>
<gene>
    <name evidence="2" type="ordered locus">GALLO_2019</name>
</gene>
<evidence type="ECO:0000313" key="3">
    <source>
        <dbReference type="Proteomes" id="UP000001517"/>
    </source>
</evidence>
<evidence type="ECO:0000313" key="2">
    <source>
        <dbReference type="EMBL" id="CBI14510.1"/>
    </source>
</evidence>
<feature type="transmembrane region" description="Helical" evidence="1">
    <location>
        <begin position="35"/>
        <end position="53"/>
    </location>
</feature>
<dbReference type="AlphaFoldDB" id="A0AA36JZP5"/>
<keyword evidence="1" id="KW-1133">Transmembrane helix</keyword>
<organism evidence="2 3">
    <name type="scientific">Streptococcus gallolyticus (strain UCN34)</name>
    <dbReference type="NCBI Taxonomy" id="637909"/>
    <lineage>
        <taxon>Bacteria</taxon>
        <taxon>Bacillati</taxon>
        <taxon>Bacillota</taxon>
        <taxon>Bacilli</taxon>
        <taxon>Lactobacillales</taxon>
        <taxon>Streptococcaceae</taxon>
        <taxon>Streptococcus</taxon>
    </lineage>
</organism>
<reference evidence="2 3" key="1">
    <citation type="journal article" date="2010" name="J. Bacteriol.">
        <title>Genome sequence of Streptococcus gallolyticus: insights into its adaptation to the bovine rumen and its ability to cause endocarditis.</title>
        <authorList>
            <person name="Rusniok C."/>
            <person name="Couve E."/>
            <person name="Da Cunha V."/>
            <person name="El Gana R."/>
            <person name="Zidane N."/>
            <person name="Bouchier C."/>
            <person name="Poyart C."/>
            <person name="Leclercq R."/>
            <person name="Trieu-Cuot P."/>
            <person name="Glaser P."/>
        </authorList>
    </citation>
    <scope>NUCLEOTIDE SEQUENCE [LARGE SCALE GENOMIC DNA]</scope>
    <source>
        <strain evidence="2 3">UCN34</strain>
    </source>
</reference>
<name>A0AA36JZP5_STRG3</name>
<keyword evidence="1" id="KW-0472">Membrane</keyword>
<evidence type="ECO:0000256" key="1">
    <source>
        <dbReference type="SAM" id="Phobius"/>
    </source>
</evidence>
<dbReference type="KEGG" id="sga:GALLO_2019"/>
<dbReference type="Proteomes" id="UP000001517">
    <property type="component" value="Chromosome"/>
</dbReference>
<dbReference type="EMBL" id="FN597254">
    <property type="protein sequence ID" value="CBI14510.1"/>
    <property type="molecule type" value="Genomic_DNA"/>
</dbReference>
<keyword evidence="1" id="KW-0812">Transmembrane</keyword>
<feature type="transmembrane region" description="Helical" evidence="1">
    <location>
        <begin position="6"/>
        <end position="23"/>
    </location>
</feature>
<proteinExistence type="predicted"/>
<evidence type="ECO:0008006" key="4">
    <source>
        <dbReference type="Google" id="ProtNLM"/>
    </source>
</evidence>
<accession>A0AA36JZP5</accession>